<gene>
    <name evidence="2" type="ORF">Mco01_04930</name>
</gene>
<accession>A0ABQ4FRQ8</accession>
<keyword evidence="3" id="KW-1185">Reference proteome</keyword>
<feature type="signal peptide" evidence="1">
    <location>
        <begin position="1"/>
        <end position="30"/>
    </location>
</feature>
<name>A0ABQ4FRQ8_9ACTN</name>
<evidence type="ECO:0000313" key="2">
    <source>
        <dbReference type="EMBL" id="GIH37493.1"/>
    </source>
</evidence>
<protein>
    <submittedName>
        <fullName evidence="2">Uncharacterized protein</fullName>
    </submittedName>
</protein>
<feature type="chain" id="PRO_5046536982" evidence="1">
    <location>
        <begin position="31"/>
        <end position="125"/>
    </location>
</feature>
<dbReference type="RefSeq" id="WP_204055258.1">
    <property type="nucleotide sequence ID" value="NZ_BAAAGP010000001.1"/>
</dbReference>
<organism evidence="2 3">
    <name type="scientific">Microbispora corallina</name>
    <dbReference type="NCBI Taxonomy" id="83302"/>
    <lineage>
        <taxon>Bacteria</taxon>
        <taxon>Bacillati</taxon>
        <taxon>Actinomycetota</taxon>
        <taxon>Actinomycetes</taxon>
        <taxon>Streptosporangiales</taxon>
        <taxon>Streptosporangiaceae</taxon>
        <taxon>Microbispora</taxon>
    </lineage>
</organism>
<sequence>MTSRKLARKAAYVAAAAAFAGALVAQPASAAQVTAKYRTVEVAVDNSPGNGAAGWVWVWAGAGDGTIRGTIEYQFSDGYVHSLSTGVGYSKSQSTSSKIKGFRACRTIRVEGYEIDSCGSWNYFW</sequence>
<dbReference type="Proteomes" id="UP000603904">
    <property type="component" value="Unassembled WGS sequence"/>
</dbReference>
<keyword evidence="1" id="KW-0732">Signal</keyword>
<proteinExistence type="predicted"/>
<evidence type="ECO:0000256" key="1">
    <source>
        <dbReference type="SAM" id="SignalP"/>
    </source>
</evidence>
<comment type="caution">
    <text evidence="2">The sequence shown here is derived from an EMBL/GenBank/DDBJ whole genome shotgun (WGS) entry which is preliminary data.</text>
</comment>
<evidence type="ECO:0000313" key="3">
    <source>
        <dbReference type="Proteomes" id="UP000603904"/>
    </source>
</evidence>
<dbReference type="EMBL" id="BOOC01000002">
    <property type="protein sequence ID" value="GIH37493.1"/>
    <property type="molecule type" value="Genomic_DNA"/>
</dbReference>
<reference evidence="2 3" key="1">
    <citation type="submission" date="2021-01" db="EMBL/GenBank/DDBJ databases">
        <title>Whole genome shotgun sequence of Microbispora corallina NBRC 16416.</title>
        <authorList>
            <person name="Komaki H."/>
            <person name="Tamura T."/>
        </authorList>
    </citation>
    <scope>NUCLEOTIDE SEQUENCE [LARGE SCALE GENOMIC DNA]</scope>
    <source>
        <strain evidence="2 3">NBRC 16416</strain>
    </source>
</reference>